<dbReference type="EMBL" id="BARS01020843">
    <property type="protein sequence ID" value="GAG11948.1"/>
    <property type="molecule type" value="Genomic_DNA"/>
</dbReference>
<comment type="caution">
    <text evidence="1">The sequence shown here is derived from an EMBL/GenBank/DDBJ whole genome shotgun (WGS) entry which is preliminary data.</text>
</comment>
<gene>
    <name evidence="1" type="ORF">S01H1_33560</name>
</gene>
<proteinExistence type="predicted"/>
<dbReference type="AlphaFoldDB" id="X0VHL9"/>
<sequence length="43" mass="5105">MVKAIFTEKNNKEKVQKNMGLMPMAGRLFCKQNVWVRLPQYPH</sequence>
<evidence type="ECO:0000313" key="1">
    <source>
        <dbReference type="EMBL" id="GAG11948.1"/>
    </source>
</evidence>
<protein>
    <submittedName>
        <fullName evidence="1">Uncharacterized protein</fullName>
    </submittedName>
</protein>
<name>X0VHL9_9ZZZZ</name>
<organism evidence="1">
    <name type="scientific">marine sediment metagenome</name>
    <dbReference type="NCBI Taxonomy" id="412755"/>
    <lineage>
        <taxon>unclassified sequences</taxon>
        <taxon>metagenomes</taxon>
        <taxon>ecological metagenomes</taxon>
    </lineage>
</organism>
<reference evidence="1" key="1">
    <citation type="journal article" date="2014" name="Front. Microbiol.">
        <title>High frequency of phylogenetically diverse reductive dehalogenase-homologous genes in deep subseafloor sedimentary metagenomes.</title>
        <authorList>
            <person name="Kawai M."/>
            <person name="Futagami T."/>
            <person name="Toyoda A."/>
            <person name="Takaki Y."/>
            <person name="Nishi S."/>
            <person name="Hori S."/>
            <person name="Arai W."/>
            <person name="Tsubouchi T."/>
            <person name="Morono Y."/>
            <person name="Uchiyama I."/>
            <person name="Ito T."/>
            <person name="Fujiyama A."/>
            <person name="Inagaki F."/>
            <person name="Takami H."/>
        </authorList>
    </citation>
    <scope>NUCLEOTIDE SEQUENCE</scope>
    <source>
        <strain evidence="1">Expedition CK06-06</strain>
    </source>
</reference>
<accession>X0VHL9</accession>